<feature type="compositionally biased region" description="Basic and acidic residues" evidence="1">
    <location>
        <begin position="151"/>
        <end position="164"/>
    </location>
</feature>
<protein>
    <recommendedName>
        <fullName evidence="5">AA1-like domain-containing protein</fullName>
    </recommendedName>
</protein>
<dbReference type="STRING" id="303698.A0A1V6SQC5"/>
<accession>A0A1V6SQC5</accession>
<feature type="compositionally biased region" description="Polar residues" evidence="1">
    <location>
        <begin position="140"/>
        <end position="150"/>
    </location>
</feature>
<evidence type="ECO:0000313" key="4">
    <source>
        <dbReference type="Proteomes" id="UP000191285"/>
    </source>
</evidence>
<name>A0A1V6SQC5_9EURO</name>
<dbReference type="EMBL" id="MLKD01000026">
    <property type="protein sequence ID" value="OQE15940.1"/>
    <property type="molecule type" value="Genomic_DNA"/>
</dbReference>
<keyword evidence="4" id="KW-1185">Reference proteome</keyword>
<dbReference type="AlphaFoldDB" id="A0A1V6SQC5"/>
<proteinExistence type="predicted"/>
<comment type="caution">
    <text evidence="3">The sequence shown here is derived from an EMBL/GenBank/DDBJ whole genome shotgun (WGS) entry which is preliminary data.</text>
</comment>
<dbReference type="Proteomes" id="UP000191285">
    <property type="component" value="Unassembled WGS sequence"/>
</dbReference>
<feature type="chain" id="PRO_5012551301" description="AA1-like domain-containing protein" evidence="2">
    <location>
        <begin position="18"/>
        <end position="164"/>
    </location>
</feature>
<evidence type="ECO:0000313" key="3">
    <source>
        <dbReference type="EMBL" id="OQE15940.1"/>
    </source>
</evidence>
<gene>
    <name evidence="3" type="ORF">PENSTE_c026G03062</name>
</gene>
<organism evidence="3 4">
    <name type="scientific">Penicillium steckii</name>
    <dbReference type="NCBI Taxonomy" id="303698"/>
    <lineage>
        <taxon>Eukaryota</taxon>
        <taxon>Fungi</taxon>
        <taxon>Dikarya</taxon>
        <taxon>Ascomycota</taxon>
        <taxon>Pezizomycotina</taxon>
        <taxon>Eurotiomycetes</taxon>
        <taxon>Eurotiomycetidae</taxon>
        <taxon>Eurotiales</taxon>
        <taxon>Aspergillaceae</taxon>
        <taxon>Penicillium</taxon>
    </lineage>
</organism>
<dbReference type="OrthoDB" id="4991875at2759"/>
<dbReference type="PANTHER" id="PTHR40640">
    <property type="entry name" value="ANCHORED GLYCOPROTEIN, PUTATIVE (AFU_ORTHOLOGUE AFUA_8G04860)-RELATED"/>
    <property type="match status" value="1"/>
</dbReference>
<reference evidence="4" key="1">
    <citation type="journal article" date="2017" name="Nat. Microbiol.">
        <title>Global analysis of biosynthetic gene clusters reveals vast potential of secondary metabolite production in Penicillium species.</title>
        <authorList>
            <person name="Nielsen J.C."/>
            <person name="Grijseels S."/>
            <person name="Prigent S."/>
            <person name="Ji B."/>
            <person name="Dainat J."/>
            <person name="Nielsen K.F."/>
            <person name="Frisvad J.C."/>
            <person name="Workman M."/>
            <person name="Nielsen J."/>
        </authorList>
    </citation>
    <scope>NUCLEOTIDE SEQUENCE [LARGE SCALE GENOMIC DNA]</scope>
    <source>
        <strain evidence="4">IBT 24891</strain>
    </source>
</reference>
<keyword evidence="2" id="KW-0732">Signal</keyword>
<feature type="region of interest" description="Disordered" evidence="1">
    <location>
        <begin position="140"/>
        <end position="164"/>
    </location>
</feature>
<evidence type="ECO:0000256" key="2">
    <source>
        <dbReference type="SAM" id="SignalP"/>
    </source>
</evidence>
<dbReference type="PANTHER" id="PTHR40640:SF1">
    <property type="entry name" value="ANCHORED GLYCOPROTEIN, PUTATIVE (AFU_ORTHOLOGUE AFUA_8G04860)-RELATED"/>
    <property type="match status" value="1"/>
</dbReference>
<evidence type="ECO:0008006" key="5">
    <source>
        <dbReference type="Google" id="ProtNLM"/>
    </source>
</evidence>
<sequence length="164" mass="17586">MNHKILLVLITVAVAVAETSVVSLFLPDINDSPQSLVGSIMAEENETAIYSINCAKTVDINDCAFYPGMLYTAGPTTVEWRIKPPYTHGLVTAICSVDGTTSAVCTISMSVTGDITPYPETTTLDKNQIQSTRVTITAAPTRSATDASVTKTEDSSQDHQRWGL</sequence>
<evidence type="ECO:0000256" key="1">
    <source>
        <dbReference type="SAM" id="MobiDB-lite"/>
    </source>
</evidence>
<feature type="signal peptide" evidence="2">
    <location>
        <begin position="1"/>
        <end position="17"/>
    </location>
</feature>